<evidence type="ECO:0000313" key="2">
    <source>
        <dbReference type="Proteomes" id="UP000197768"/>
    </source>
</evidence>
<sequence>MKKEKFKPVIGNGEEAVIHITSEIATEIEVDKNGKVISYPDYGAFNQQDEFYYGGKLYSKEILIKGKKKSPFPTFKVYIYRGNTEGEAIKKLKQDIKFNTHENAEDTVLEIARHSAKNLNYKKSGPVPPNTLENLYRIKYSKAENKKHKVSYRYRIVDNNSTNFPVIENYKDEYVKGAMNLGSRTSISIDPWLSDSLEGCIGLRGVGGSNHPSCEETIKKQDKENYKYIYHSINNYLEDIIPELTGVYGRRGFSSSSGTTTVNESTYKEEINVFVLVDHLPDIDECALFVDNRRLYYKSFGSKAVKYIEKNSTANKFKALYMVGQRRAENGFRLKTKGNNPMNIKGKGDLGIVVYETHETINGVYVSRKGKFANFSTEDAGFNGYLKLLESNYNDAYKALYDNNSTIDDFVNGLQDTGKMGVYATGRARKNLTATEAYKEDVKSYFEGAKNDYIKIYECLIKKAKDDKIRDQLKIDLELIKEIK</sequence>
<dbReference type="AlphaFoldDB" id="A0A246GFX6"/>
<dbReference type="Proteomes" id="UP000197768">
    <property type="component" value="Unassembled WGS sequence"/>
</dbReference>
<organism evidence="1 2">
    <name type="scientific">Flavobacterium davisii</name>
    <dbReference type="NCBI Taxonomy" id="2906077"/>
    <lineage>
        <taxon>Bacteria</taxon>
        <taxon>Pseudomonadati</taxon>
        <taxon>Bacteroidota</taxon>
        <taxon>Flavobacteriia</taxon>
        <taxon>Flavobacteriales</taxon>
        <taxon>Flavobacteriaceae</taxon>
        <taxon>Flavobacterium</taxon>
    </lineage>
</organism>
<gene>
    <name evidence="1" type="ORF">BWK59_12590</name>
</gene>
<dbReference type="Gene3D" id="1.10.530.10">
    <property type="match status" value="1"/>
</dbReference>
<name>A0A246GFX6_9FLAO</name>
<evidence type="ECO:0000313" key="1">
    <source>
        <dbReference type="EMBL" id="OWP83051.1"/>
    </source>
</evidence>
<protein>
    <submittedName>
        <fullName evidence="1">Uncharacterized protein</fullName>
    </submittedName>
</protein>
<dbReference type="EMBL" id="MTCZ01000179">
    <property type="protein sequence ID" value="OWP83051.1"/>
    <property type="molecule type" value="Genomic_DNA"/>
</dbReference>
<comment type="caution">
    <text evidence="1">The sequence shown here is derived from an EMBL/GenBank/DDBJ whole genome shotgun (WGS) entry which is preliminary data.</text>
</comment>
<reference evidence="1 2" key="1">
    <citation type="journal article" date="2017" name="Infect. Genet. Evol.">
        <title>Comparative genome analysis of fish pathogen Flavobacterium columnare reveals extensive sequence diversity within the species.</title>
        <authorList>
            <person name="Kayansamruaj P."/>
            <person name="Dong H.T."/>
            <person name="Hirono I."/>
            <person name="Kondo H."/>
            <person name="Senapin S."/>
            <person name="Rodkhum C."/>
        </authorList>
    </citation>
    <scope>NUCLEOTIDE SEQUENCE [LARGE SCALE GENOMIC DNA]</scope>
    <source>
        <strain evidence="1 2">1215</strain>
    </source>
</reference>
<proteinExistence type="predicted"/>
<accession>A0A246GFX6</accession>